<proteinExistence type="predicted"/>
<dbReference type="InterPro" id="IPR003099">
    <property type="entry name" value="Prephen_DH"/>
</dbReference>
<dbReference type="Gene3D" id="3.30.70.260">
    <property type="match status" value="1"/>
</dbReference>
<reference evidence="6" key="1">
    <citation type="submission" date="2020-05" db="EMBL/GenBank/DDBJ databases">
        <authorList>
            <person name="Chiriac C."/>
            <person name="Salcher M."/>
            <person name="Ghai R."/>
            <person name="Kavagutti S V."/>
        </authorList>
    </citation>
    <scope>NUCLEOTIDE SEQUENCE</scope>
</reference>
<dbReference type="Pfam" id="PF02153">
    <property type="entry name" value="PDH_N"/>
    <property type="match status" value="1"/>
</dbReference>
<dbReference type="Gene3D" id="3.40.50.720">
    <property type="entry name" value="NAD(P)-binding Rossmann-like Domain"/>
    <property type="match status" value="1"/>
</dbReference>
<dbReference type="EMBL" id="CAFBOP010000003">
    <property type="protein sequence ID" value="CAB4977463.1"/>
    <property type="molecule type" value="Genomic_DNA"/>
</dbReference>
<dbReference type="SUPFAM" id="SSF48179">
    <property type="entry name" value="6-phosphogluconate dehydrogenase C-terminal domain-like"/>
    <property type="match status" value="1"/>
</dbReference>
<dbReference type="InterPro" id="IPR036291">
    <property type="entry name" value="NAD(P)-bd_dom_sf"/>
</dbReference>
<keyword evidence="2" id="KW-0028">Amino-acid biosynthesis</keyword>
<dbReference type="PANTHER" id="PTHR21363">
    <property type="entry name" value="PREPHENATE DEHYDROGENASE"/>
    <property type="match status" value="1"/>
</dbReference>
<dbReference type="PANTHER" id="PTHR21363:SF0">
    <property type="entry name" value="PREPHENATE DEHYDROGENASE [NADP(+)]"/>
    <property type="match status" value="1"/>
</dbReference>
<dbReference type="EMBL" id="CAFBPP010000001">
    <property type="protein sequence ID" value="CAB5008362.1"/>
    <property type="molecule type" value="Genomic_DNA"/>
</dbReference>
<keyword evidence="1" id="KW-0560">Oxidoreductase</keyword>
<dbReference type="GO" id="GO:0008977">
    <property type="term" value="F:prephenate dehydrogenase (NAD+) activity"/>
    <property type="evidence" value="ECO:0007669"/>
    <property type="project" value="InterPro"/>
</dbReference>
<evidence type="ECO:0000256" key="1">
    <source>
        <dbReference type="ARBA" id="ARBA00023002"/>
    </source>
</evidence>
<feature type="domain" description="Prephenate/arogenate dehydrogenase" evidence="4">
    <location>
        <begin position="2"/>
        <end position="277"/>
    </location>
</feature>
<dbReference type="Pfam" id="PF20463">
    <property type="entry name" value="PDH_C"/>
    <property type="match status" value="1"/>
</dbReference>
<dbReference type="PROSITE" id="PS51176">
    <property type="entry name" value="PDH_ADH"/>
    <property type="match status" value="1"/>
</dbReference>
<dbReference type="SUPFAM" id="SSF51735">
    <property type="entry name" value="NAD(P)-binding Rossmann-fold domains"/>
    <property type="match status" value="1"/>
</dbReference>
<evidence type="ECO:0000256" key="2">
    <source>
        <dbReference type="ARBA" id="ARBA00023141"/>
    </source>
</evidence>
<keyword evidence="2" id="KW-0057">Aromatic amino acid biosynthesis</keyword>
<evidence type="ECO:0000313" key="5">
    <source>
        <dbReference type="EMBL" id="CAB4780790.1"/>
    </source>
</evidence>
<dbReference type="InterPro" id="IPR046826">
    <property type="entry name" value="PDH_N"/>
</dbReference>
<dbReference type="AlphaFoldDB" id="A0A6J7MG51"/>
<dbReference type="EMBL" id="CAFAAC010000009">
    <property type="protein sequence ID" value="CAB4780790.1"/>
    <property type="molecule type" value="Genomic_DNA"/>
</dbReference>
<dbReference type="GO" id="GO:0070403">
    <property type="term" value="F:NAD+ binding"/>
    <property type="evidence" value="ECO:0007669"/>
    <property type="project" value="InterPro"/>
</dbReference>
<dbReference type="InterPro" id="IPR045865">
    <property type="entry name" value="ACT-like_dom_sf"/>
</dbReference>
<gene>
    <name evidence="5" type="ORF">UFOPK2967_00279</name>
    <name evidence="6" type="ORF">UFOPK3984_00174</name>
    <name evidence="7" type="ORF">UFOPK4114_00101</name>
</gene>
<evidence type="ECO:0000313" key="6">
    <source>
        <dbReference type="EMBL" id="CAB4977463.1"/>
    </source>
</evidence>
<comment type="pathway">
    <text evidence="3">Amino-acid biosynthesis.</text>
</comment>
<dbReference type="InterPro" id="IPR008927">
    <property type="entry name" value="6-PGluconate_DH-like_C_sf"/>
</dbReference>
<accession>A0A6J7MG51</accession>
<dbReference type="GO" id="GO:0006571">
    <property type="term" value="P:tyrosine biosynthetic process"/>
    <property type="evidence" value="ECO:0007669"/>
    <property type="project" value="InterPro"/>
</dbReference>
<dbReference type="InterPro" id="IPR046825">
    <property type="entry name" value="PDH_C"/>
</dbReference>
<evidence type="ECO:0000256" key="3">
    <source>
        <dbReference type="ARBA" id="ARBA00029440"/>
    </source>
</evidence>
<protein>
    <submittedName>
        <fullName evidence="6">Unannotated protein</fullName>
    </submittedName>
</protein>
<sequence length="349" mass="37380">MKNVRIIGSGLIGTSIGLALSGSDCAIEMLDKDFSRSALAQSLVGSLPTGDPSLIILAVPTSALSEVIAAQYQLNPKSTFIDIASTKTKSQEIADSFPAFSERFCATHPMAGREIAGPESARADLFQGRPWIYSPSSLTADDVLVDVLWLIGKLGAQPFSLTVEEHDEAVALVSHLPQIGSSLVAGLLRNAKPEFLALSGQGLRDTTRIASSDSAMWSEIISDNREYILPLLRDLSSRINELIVGADNPDVVEKFIEDGKKGRKGIPGKHGGVLRNYSFLPIVIEDKPGQLAALFHECAEAKVNIEDLSIEHSPGQFTGLITLALSEGDATILAQHLGSRGWSVHESRK</sequence>
<dbReference type="InterPro" id="IPR050812">
    <property type="entry name" value="Preph/Arog_dehydrog"/>
</dbReference>
<dbReference type="GO" id="GO:0004665">
    <property type="term" value="F:prephenate dehydrogenase (NADP+) activity"/>
    <property type="evidence" value="ECO:0007669"/>
    <property type="project" value="InterPro"/>
</dbReference>
<dbReference type="Gene3D" id="1.10.3660.10">
    <property type="entry name" value="6-phosphogluconate dehydrogenase C-terminal like domain"/>
    <property type="match status" value="1"/>
</dbReference>
<dbReference type="CDD" id="cd02116">
    <property type="entry name" value="ACT"/>
    <property type="match status" value="1"/>
</dbReference>
<evidence type="ECO:0000313" key="7">
    <source>
        <dbReference type="EMBL" id="CAB5008362.1"/>
    </source>
</evidence>
<evidence type="ECO:0000259" key="4">
    <source>
        <dbReference type="PROSITE" id="PS51176"/>
    </source>
</evidence>
<dbReference type="SUPFAM" id="SSF55021">
    <property type="entry name" value="ACT-like"/>
    <property type="match status" value="1"/>
</dbReference>
<name>A0A6J7MG51_9ZZZZ</name>
<organism evidence="6">
    <name type="scientific">freshwater metagenome</name>
    <dbReference type="NCBI Taxonomy" id="449393"/>
    <lineage>
        <taxon>unclassified sequences</taxon>
        <taxon>metagenomes</taxon>
        <taxon>ecological metagenomes</taxon>
    </lineage>
</organism>